<organism evidence="1 2">
    <name type="scientific">Paraburkholderia humisilvae</name>
    <dbReference type="NCBI Taxonomy" id="627669"/>
    <lineage>
        <taxon>Bacteria</taxon>
        <taxon>Pseudomonadati</taxon>
        <taxon>Pseudomonadota</taxon>
        <taxon>Betaproteobacteria</taxon>
        <taxon>Burkholderiales</taxon>
        <taxon>Burkholderiaceae</taxon>
        <taxon>Paraburkholderia</taxon>
    </lineage>
</organism>
<proteinExistence type="predicted"/>
<dbReference type="Gene3D" id="3.10.450.610">
    <property type="match status" value="1"/>
</dbReference>
<dbReference type="RefSeq" id="WP_377757385.1">
    <property type="nucleotide sequence ID" value="NZ_JBHTEA010000003.1"/>
</dbReference>
<reference evidence="1 2" key="1">
    <citation type="submission" date="2020-04" db="EMBL/GenBank/DDBJ databases">
        <authorList>
            <person name="De Canck E."/>
        </authorList>
    </citation>
    <scope>NUCLEOTIDE SEQUENCE [LARGE SCALE GENOMIC DNA]</scope>
    <source>
        <strain evidence="1 2">LMG 29542</strain>
    </source>
</reference>
<keyword evidence="2" id="KW-1185">Reference proteome</keyword>
<evidence type="ECO:0008006" key="3">
    <source>
        <dbReference type="Google" id="ProtNLM"/>
    </source>
</evidence>
<dbReference type="InterPro" id="IPR032598">
    <property type="entry name" value="RsaM-like"/>
</dbReference>
<evidence type="ECO:0000313" key="1">
    <source>
        <dbReference type="EMBL" id="CAB3774557.1"/>
    </source>
</evidence>
<dbReference type="AlphaFoldDB" id="A0A6J5FAR9"/>
<evidence type="ECO:0000313" key="2">
    <source>
        <dbReference type="Proteomes" id="UP000494363"/>
    </source>
</evidence>
<sequence length="127" mass="14375">MLMDGYLRLKVAEFNALRFIHCWSAEADEVRADLRAAGLDSRTGGYTEWTCMFEGERISLGWLWYESSTERLEMVPPELGGIGTNLMLISENGKDLGLGVINDFLRTRISVMQWHASVQSSIRADRS</sequence>
<dbReference type="EMBL" id="CADIKH010000132">
    <property type="protein sequence ID" value="CAB3774557.1"/>
    <property type="molecule type" value="Genomic_DNA"/>
</dbReference>
<protein>
    <recommendedName>
        <fullName evidence="3">DUF4902 domain-containing protein</fullName>
    </recommendedName>
</protein>
<dbReference type="Pfam" id="PF16245">
    <property type="entry name" value="DUF4902"/>
    <property type="match status" value="1"/>
</dbReference>
<dbReference type="Proteomes" id="UP000494363">
    <property type="component" value="Unassembled WGS sequence"/>
</dbReference>
<gene>
    <name evidence="1" type="ORF">LMG29542_07935</name>
</gene>
<name>A0A6J5FAR9_9BURK</name>
<accession>A0A6J5FAR9</accession>